<reference evidence="1" key="1">
    <citation type="submission" date="2018-05" db="EMBL/GenBank/DDBJ databases">
        <authorList>
            <person name="Lanie J.A."/>
            <person name="Ng W.-L."/>
            <person name="Kazmierczak K.M."/>
            <person name="Andrzejewski T.M."/>
            <person name="Davidsen T.M."/>
            <person name="Wayne K.J."/>
            <person name="Tettelin H."/>
            <person name="Glass J.I."/>
            <person name="Rusch D."/>
            <person name="Podicherti R."/>
            <person name="Tsui H.-C.T."/>
            <person name="Winkler M.E."/>
        </authorList>
    </citation>
    <scope>NUCLEOTIDE SEQUENCE</scope>
</reference>
<sequence length="23" mass="2582">MAETVRACGVKKESGYLYYLGKD</sequence>
<proteinExistence type="predicted"/>
<evidence type="ECO:0000313" key="1">
    <source>
        <dbReference type="EMBL" id="SVA77978.1"/>
    </source>
</evidence>
<protein>
    <submittedName>
        <fullName evidence="1">Uncharacterized protein</fullName>
    </submittedName>
</protein>
<name>A0A381YLN4_9ZZZZ</name>
<feature type="non-terminal residue" evidence="1">
    <location>
        <position position="23"/>
    </location>
</feature>
<gene>
    <name evidence="1" type="ORF">METZ01_LOCUS130832</name>
</gene>
<dbReference type="EMBL" id="UINC01018541">
    <property type="protein sequence ID" value="SVA77978.1"/>
    <property type="molecule type" value="Genomic_DNA"/>
</dbReference>
<dbReference type="AlphaFoldDB" id="A0A381YLN4"/>
<accession>A0A381YLN4</accession>
<organism evidence="1">
    <name type="scientific">marine metagenome</name>
    <dbReference type="NCBI Taxonomy" id="408172"/>
    <lineage>
        <taxon>unclassified sequences</taxon>
        <taxon>metagenomes</taxon>
        <taxon>ecological metagenomes</taxon>
    </lineage>
</organism>